<name>A0ABR2IIR1_9EUKA</name>
<comment type="caution">
    <text evidence="1">The sequence shown here is derived from an EMBL/GenBank/DDBJ whole genome shotgun (WGS) entry which is preliminary data.</text>
</comment>
<protein>
    <recommendedName>
        <fullName evidence="3">DUF3447 domain-containing protein</fullName>
    </recommendedName>
</protein>
<keyword evidence="2" id="KW-1185">Reference proteome</keyword>
<evidence type="ECO:0008006" key="3">
    <source>
        <dbReference type="Google" id="ProtNLM"/>
    </source>
</evidence>
<proteinExistence type="predicted"/>
<reference evidence="1 2" key="1">
    <citation type="submission" date="2024-04" db="EMBL/GenBank/DDBJ databases">
        <title>Tritrichomonas musculus Genome.</title>
        <authorList>
            <person name="Alves-Ferreira E."/>
            <person name="Grigg M."/>
            <person name="Lorenzi H."/>
            <person name="Galac M."/>
        </authorList>
    </citation>
    <scope>NUCLEOTIDE SEQUENCE [LARGE SCALE GENOMIC DNA]</scope>
    <source>
        <strain evidence="1 2">EAF2021</strain>
    </source>
</reference>
<dbReference type="PANTHER" id="PTHR24159:SF5">
    <property type="entry name" value="ANK_REP_REGION DOMAIN-CONTAINING PROTEIN"/>
    <property type="match status" value="1"/>
</dbReference>
<evidence type="ECO:0000313" key="2">
    <source>
        <dbReference type="Proteomes" id="UP001470230"/>
    </source>
</evidence>
<gene>
    <name evidence="1" type="ORF">M9Y10_011153</name>
</gene>
<dbReference type="Proteomes" id="UP001470230">
    <property type="component" value="Unassembled WGS sequence"/>
</dbReference>
<dbReference type="PANTHER" id="PTHR24159">
    <property type="match status" value="1"/>
</dbReference>
<organism evidence="1 2">
    <name type="scientific">Tritrichomonas musculus</name>
    <dbReference type="NCBI Taxonomy" id="1915356"/>
    <lineage>
        <taxon>Eukaryota</taxon>
        <taxon>Metamonada</taxon>
        <taxon>Parabasalia</taxon>
        <taxon>Tritrichomonadida</taxon>
        <taxon>Tritrichomonadidae</taxon>
        <taxon>Tritrichomonas</taxon>
    </lineage>
</organism>
<dbReference type="SUPFAM" id="SSF48403">
    <property type="entry name" value="Ankyrin repeat"/>
    <property type="match status" value="1"/>
</dbReference>
<evidence type="ECO:0000313" key="1">
    <source>
        <dbReference type="EMBL" id="KAK8863470.1"/>
    </source>
</evidence>
<sequence>MSIKDYLDKMKTNQNNILSFLEEEIEIEEKLQNIIDFCDNQNIHEDYQKLKLFMRLIIKIANNHSHLRNFYYKIEQILLLFKNDLIKNFSNYEIFNIFKSNKRIVLFLIEEKIMTIDENIIHTITKEFDSNKYIKADYLQYFLPEIRDFINEKSPSRFIGSKWIQELKNELPENFYENRIIGENDALVCKLIRDDLVNEFIEYIMQNRISVNSIIEPSIYETNSFLIQKKINSNGISSGISLINYAAFFGSIKIFEYLQNDEAELNSSIWDYAIHGQNDEIVRNLEENKIEPKGKDYKFCFIESIKCHHNELAHYIANNYIFTDNVLKNIHMQLLKYYNFAFIERDIINESNFLTLCKYDYYYLVEFLLKNKSIDINKIILINFIKSTISLPKKLMSLQTKIF</sequence>
<accession>A0ABR2IIR1</accession>
<dbReference type="EMBL" id="JAPFFF010000017">
    <property type="protein sequence ID" value="KAK8863470.1"/>
    <property type="molecule type" value="Genomic_DNA"/>
</dbReference>
<dbReference type="InterPro" id="IPR036770">
    <property type="entry name" value="Ankyrin_rpt-contain_sf"/>
</dbReference>